<dbReference type="EMBL" id="KI546101">
    <property type="protein sequence ID" value="EST45044.1"/>
    <property type="molecule type" value="Genomic_DNA"/>
</dbReference>
<name>V6LW54_9EUKA</name>
<dbReference type="EMBL" id="AUWU02000005">
    <property type="protein sequence ID" value="KAH0573377.1"/>
    <property type="molecule type" value="Genomic_DNA"/>
</dbReference>
<dbReference type="InterPro" id="IPR001841">
    <property type="entry name" value="Znf_RING"/>
</dbReference>
<dbReference type="GO" id="GO:0008270">
    <property type="term" value="F:zinc ion binding"/>
    <property type="evidence" value="ECO:0007669"/>
    <property type="project" value="UniProtKB-KW"/>
</dbReference>
<accession>V6LW54</accession>
<evidence type="ECO:0000259" key="3">
    <source>
        <dbReference type="PROSITE" id="PS50966"/>
    </source>
</evidence>
<dbReference type="SUPFAM" id="SSF57850">
    <property type="entry name" value="RING/U-box"/>
    <property type="match status" value="1"/>
</dbReference>
<dbReference type="PANTHER" id="PTHR21540:SF3">
    <property type="entry name" value="E3 UBIQUITIN-PROTEIN LIGASE ZSWIM2"/>
    <property type="match status" value="1"/>
</dbReference>
<evidence type="ECO:0000256" key="1">
    <source>
        <dbReference type="PROSITE-ProRule" id="PRU00175"/>
    </source>
</evidence>
<feature type="domain" description="RING-type" evidence="2">
    <location>
        <begin position="158"/>
        <end position="208"/>
    </location>
</feature>
<dbReference type="AlphaFoldDB" id="V6LW54"/>
<evidence type="ECO:0000259" key="2">
    <source>
        <dbReference type="PROSITE" id="PS50089"/>
    </source>
</evidence>
<dbReference type="PROSITE" id="PS50966">
    <property type="entry name" value="ZF_SWIM"/>
    <property type="match status" value="1"/>
</dbReference>
<keyword evidence="1" id="KW-0479">Metal-binding</keyword>
<keyword evidence="6" id="KW-1185">Reference proteome</keyword>
<reference evidence="5" key="2">
    <citation type="submission" date="2020-12" db="EMBL/GenBank/DDBJ databases">
        <title>New Spironucleus salmonicida genome in near-complete chromosomes.</title>
        <authorList>
            <person name="Xu F."/>
            <person name="Kurt Z."/>
            <person name="Jimenez-Gonzalez A."/>
            <person name="Astvaldsson A."/>
            <person name="Andersson J.O."/>
            <person name="Svard S.G."/>
        </authorList>
    </citation>
    <scope>NUCLEOTIDE SEQUENCE</scope>
    <source>
        <strain evidence="5">ATCC 50377</strain>
    </source>
</reference>
<evidence type="ECO:0000313" key="4">
    <source>
        <dbReference type="EMBL" id="EST45044.1"/>
    </source>
</evidence>
<dbReference type="PANTHER" id="PTHR21540">
    <property type="entry name" value="RING FINGER AND SWIM DOMAIN-CONTAINING PROTEIN 2"/>
    <property type="match status" value="1"/>
</dbReference>
<dbReference type="VEuPathDB" id="GiardiaDB:SS50377_25497"/>
<dbReference type="InterPro" id="IPR007527">
    <property type="entry name" value="Znf_SWIM"/>
</dbReference>
<evidence type="ECO:0000313" key="5">
    <source>
        <dbReference type="EMBL" id="KAH0573377.1"/>
    </source>
</evidence>
<feature type="domain" description="SWIM-type" evidence="3">
    <location>
        <begin position="64"/>
        <end position="96"/>
    </location>
</feature>
<protein>
    <submittedName>
        <fullName evidence="4">PHD-finger domain-containing protein</fullName>
    </submittedName>
</protein>
<dbReference type="PROSITE" id="PS50089">
    <property type="entry name" value="ZF_RING_2"/>
    <property type="match status" value="1"/>
</dbReference>
<dbReference type="Gene3D" id="3.30.40.10">
    <property type="entry name" value="Zinc/RING finger domain, C3HC4 (zinc finger)"/>
    <property type="match status" value="1"/>
</dbReference>
<proteinExistence type="predicted"/>
<organism evidence="4">
    <name type="scientific">Spironucleus salmonicida</name>
    <dbReference type="NCBI Taxonomy" id="348837"/>
    <lineage>
        <taxon>Eukaryota</taxon>
        <taxon>Metamonada</taxon>
        <taxon>Diplomonadida</taxon>
        <taxon>Hexamitidae</taxon>
        <taxon>Hexamitinae</taxon>
        <taxon>Spironucleus</taxon>
    </lineage>
</organism>
<dbReference type="GO" id="GO:0061630">
    <property type="term" value="F:ubiquitin protein ligase activity"/>
    <property type="evidence" value="ECO:0007669"/>
    <property type="project" value="InterPro"/>
</dbReference>
<keyword evidence="1" id="KW-0863">Zinc-finger</keyword>
<dbReference type="Proteomes" id="UP000018208">
    <property type="component" value="Unassembled WGS sequence"/>
</dbReference>
<keyword evidence="1" id="KW-0862">Zinc</keyword>
<evidence type="ECO:0000313" key="6">
    <source>
        <dbReference type="Proteomes" id="UP000018208"/>
    </source>
</evidence>
<gene>
    <name evidence="4" type="ORF">SS50377_15063</name>
    <name evidence="5" type="ORF">SS50377_25497</name>
</gene>
<dbReference type="InterPro" id="IPR039903">
    <property type="entry name" value="Zswim2"/>
</dbReference>
<sequence length="526" mass="60543">MRATQFISKPSAKQIQQLIAAQNAKFMIMAQHGPLSFSLQEIPQVDTTTPIEELMELLKRKRSFKIILGSPHQCTCPQGKQDCFCEHIAFLNIRKFKIPIKDQLCFQTSWTDLELDRILQCKFLKQSSQKTKKLVKDESIHETTRFTPRNEITEETYCAICLENIDSDDPATLPFCGTCGNSLHERCLYIYLANAKQQKTKETCIYCRQEWKDGRDKIYQGGKAQKNSTNAISKIDTNNLDQCCCCHSKLGKHYALKQFSADKFCYQCLCQLEKGTYVINKRNLILKRLQVKPLQTHRAQIVQNFYNREITALDYDLLLRLDDQKTDQRAMQLKLPTFLVPFIFKENVSGQQFECQLCQNAEVNPYNLLSVDSLTDIDNLDLDLNKLHDCLKEQEVRVSVQLIESYLANNTQFFLPCGQHAVHGFCALVCAAEKTVFRQGEQYLGSKILSDYCEICKIPYLKEWLREARLQRAVSQNGGKREPIVLEKTGKKTVTPRNREPAFNLDQGVDLLGCIQVNNVQTINRK</sequence>
<dbReference type="InterPro" id="IPR013083">
    <property type="entry name" value="Znf_RING/FYVE/PHD"/>
</dbReference>
<reference evidence="4 5" key="1">
    <citation type="journal article" date="2014" name="PLoS Genet.">
        <title>The Genome of Spironucleus salmonicida Highlights a Fish Pathogen Adapted to Fluctuating Environments.</title>
        <authorList>
            <person name="Xu F."/>
            <person name="Jerlstrom-Hultqvist J."/>
            <person name="Einarsson E."/>
            <person name="Astvaldsson A."/>
            <person name="Svard S.G."/>
            <person name="Andersson J.O."/>
        </authorList>
    </citation>
    <scope>NUCLEOTIDE SEQUENCE</scope>
    <source>
        <strain evidence="5">ATCC 50377</strain>
    </source>
</reference>
<dbReference type="OrthoDB" id="5951475at2759"/>